<feature type="region of interest" description="Disordered" evidence="1">
    <location>
        <begin position="407"/>
        <end position="430"/>
    </location>
</feature>
<evidence type="ECO:0000256" key="1">
    <source>
        <dbReference type="SAM" id="MobiDB-lite"/>
    </source>
</evidence>
<keyword evidence="2" id="KW-0472">Membrane</keyword>
<name>A0ABN7HYC0_9BURK</name>
<organism evidence="3 4">
    <name type="scientific">Paraburkholderia metrosideri</name>
    <dbReference type="NCBI Taxonomy" id="580937"/>
    <lineage>
        <taxon>Bacteria</taxon>
        <taxon>Pseudomonadati</taxon>
        <taxon>Pseudomonadota</taxon>
        <taxon>Betaproteobacteria</taxon>
        <taxon>Burkholderiales</taxon>
        <taxon>Burkholderiaceae</taxon>
        <taxon>Paraburkholderia</taxon>
    </lineage>
</organism>
<evidence type="ECO:0000313" key="3">
    <source>
        <dbReference type="EMBL" id="CAD6539224.1"/>
    </source>
</evidence>
<comment type="caution">
    <text evidence="3">The sequence shown here is derived from an EMBL/GenBank/DDBJ whole genome shotgun (WGS) entry which is preliminary data.</text>
</comment>
<feature type="transmembrane region" description="Helical" evidence="2">
    <location>
        <begin position="357"/>
        <end position="378"/>
    </location>
</feature>
<dbReference type="EMBL" id="CAJHCP010000007">
    <property type="protein sequence ID" value="CAD6539224.1"/>
    <property type="molecule type" value="Genomic_DNA"/>
</dbReference>
<keyword evidence="4" id="KW-1185">Reference proteome</keyword>
<gene>
    <name evidence="3" type="ORF">LMG28140_03348</name>
</gene>
<dbReference type="Proteomes" id="UP000598032">
    <property type="component" value="Unassembled WGS sequence"/>
</dbReference>
<keyword evidence="2" id="KW-1133">Transmembrane helix</keyword>
<evidence type="ECO:0000256" key="2">
    <source>
        <dbReference type="SAM" id="Phobius"/>
    </source>
</evidence>
<protein>
    <recommendedName>
        <fullName evidence="5">Phage-related membrane protein</fullName>
    </recommendedName>
</protein>
<feature type="transmembrane region" description="Helical" evidence="2">
    <location>
        <begin position="288"/>
        <end position="310"/>
    </location>
</feature>
<sequence>MSDTGFDYLVTLYRATKFTGERKGELDITNQGICDALKVCLNDLHEYSVAITEDTTAVAVGNTVHVEFGEPKLGLGMLTDDMTGLLKAQRHRLKEPKNYFLIERKFAKGDADPPAEVQQYRRLLQLVELLETVAAYLDRDAGKLVFVHGGRFEMPIAYTVKDLAIMDEAATSKLLAFVGDDAFNEKKLGILEGAIRETCQPYAEPDRFSGLLANLPELAEKATHGYRVFISEFSYDKIRDALETAKVEYAAKIHKVFTDIQTQILTIPVATIVVATQMKSATTYGYEFWVNTAVLAGVWVFAILVSFLLVNQRFTLAVIDGEIKRQKEHTKKNYEAIAEQFAGVFDFLLKRLWWQRVALVAVAVVLATGLVLAHVVYFRLTNPEQDSHLATAKADVTQKAGRGVATNASGVTAGSSSVSPKAGAATSTSSAANARSASAAKVAHSQASSAAGK</sequence>
<accession>A0ABN7HYC0</accession>
<dbReference type="RefSeq" id="WP_201643391.1">
    <property type="nucleotide sequence ID" value="NZ_CAJHCP010000007.1"/>
</dbReference>
<proteinExistence type="predicted"/>
<evidence type="ECO:0000313" key="4">
    <source>
        <dbReference type="Proteomes" id="UP000598032"/>
    </source>
</evidence>
<evidence type="ECO:0008006" key="5">
    <source>
        <dbReference type="Google" id="ProtNLM"/>
    </source>
</evidence>
<keyword evidence="2" id="KW-0812">Transmembrane</keyword>
<reference evidence="3 4" key="1">
    <citation type="submission" date="2020-10" db="EMBL/GenBank/DDBJ databases">
        <authorList>
            <person name="Peeters C."/>
        </authorList>
    </citation>
    <scope>NUCLEOTIDE SEQUENCE [LARGE SCALE GENOMIC DNA]</scope>
    <source>
        <strain evidence="3 4">LMG 28140</strain>
    </source>
</reference>